<evidence type="ECO:0000313" key="6">
    <source>
        <dbReference type="EMBL" id="AWB07808.1"/>
    </source>
</evidence>
<dbReference type="EMBL" id="CP028904">
    <property type="protein sequence ID" value="AWB07808.1"/>
    <property type="molecule type" value="Genomic_DNA"/>
</dbReference>
<feature type="compositionally biased region" description="Gly residues" evidence="4">
    <location>
        <begin position="2272"/>
        <end position="2290"/>
    </location>
</feature>
<dbReference type="Proteomes" id="UP000077405">
    <property type="component" value="Plasmid pYZ3"/>
</dbReference>
<keyword evidence="2" id="KW-0964">Secreted</keyword>
<feature type="domain" description="Filamentous haemagglutinin FhaB/tRNA nuclease CdiA-like TPS" evidence="5">
    <location>
        <begin position="79"/>
        <end position="191"/>
    </location>
</feature>
<dbReference type="InterPro" id="IPR011050">
    <property type="entry name" value="Pectin_lyase_fold/virulence"/>
</dbReference>
<keyword evidence="3" id="KW-0732">Signal</keyword>
<dbReference type="PANTHER" id="PTHR12338:SF8">
    <property type="entry name" value="HEME_HEMOPEXIN-BINDING PROTEIN"/>
    <property type="match status" value="1"/>
</dbReference>
<geneLocation type="plasmid" evidence="6 7">
    <name>pYZ3</name>
</geneLocation>
<dbReference type="InterPro" id="IPR041286">
    <property type="entry name" value="MBG_2"/>
</dbReference>
<evidence type="ECO:0000256" key="3">
    <source>
        <dbReference type="ARBA" id="ARBA00022729"/>
    </source>
</evidence>
<dbReference type="Pfam" id="PF13018">
    <property type="entry name" value="ESPR"/>
    <property type="match status" value="1"/>
</dbReference>
<dbReference type="KEGG" id="ahu:A6A40_22360"/>
<dbReference type="PANTHER" id="PTHR12338">
    <property type="entry name" value="AUTOTRANSPORTER"/>
    <property type="match status" value="1"/>
</dbReference>
<dbReference type="Pfam" id="PF18676">
    <property type="entry name" value="MBG_2"/>
    <property type="match status" value="6"/>
</dbReference>
<dbReference type="Gene3D" id="3.30.210.10">
    <property type="entry name" value="DNA polymerase, thumb domain"/>
    <property type="match status" value="6"/>
</dbReference>
<evidence type="ECO:0000313" key="7">
    <source>
        <dbReference type="Proteomes" id="UP000077405"/>
    </source>
</evidence>
<sequence>MEAGPVPGSGSPSPRCSRCEATMYDHGGMNRAFRLIWNRAKGRWVVAPETAKGGGWTVGAVAVAALIASTGPARAEPATTALPTGGQVVAGSVSIGANGSSMTVTQQSARGIVNWKSFDVGSDASVTFKQPDSSSVTLNRVTAGAGSVIAGKLSGNGKVYVVNPNGVLFTKTARVDVGGLVASTADIADNDFMAGREVFTSNGATGSVINQGTINAGDGGAVVLIGGTVSNQGTINARNGNAVLAAGAKVTLDAGANGHLKIEVDGATTAALVENGGLISASGGQVVMTAKGASEAVSSVVSNTGTVEAQTLGSRAGKVALLAGMKGGEVKVAGTIDASAPSGGNGGAVETSAAKVTVAPSAKVTTLAAKGKTGNWLIDPYNVTISTAADSGAGFTATADDTVINVTTLTNALASTGVTVSTGSSGSQAGNITVAAPISWSANTTLTLDAAGSIAINKDITATGTSAGLSLTYGGNYILGGGARVTLSGASAALSLGGTAYTLVHDVTALQSISGSGNYALAEDIDAAATSSWNSGVGFTSIGTDAVPFSGTLAGLGHAIDRLTMNSYLLGNKSGLFGFTLGATLRDFTLSNVSITGTARVGAVVGWSSNTSLTNLHVTGSVSGYQEVGGIAGWFSDSTMTGSSSTASVTATSNTAGGLIGNGYYGVTVSDSYATGVVSASTKAGGLIGEVSTDGSTLTLTNVYASGAVSAPTAAGGLVGSVTGVGTTVNATNAYWDADSTGQSSSAAGTSITNANAYTEATYSGFDFTNTWVTLAGETRPMLRSEYSTVIFTPHALQLMQQDLTASYKLGANLSMTPAFTASGGYYGDVWGSSGFKPVGDFSGSFNGQSHTIAGLTINRGSTQEVGLFGVLTGAVSDVGLVGGSITASDSSGSLVGSIPSTGTVTRSYSTASVSGTGNFIGGLVGINDGAISLSSFGGAVTTTGSVVGGLVGGLLSSGTISDSYATGSVSGANWIGGLVGAMYGGTISHAYSTARVSGPGNKGGLTSGGTGTVTESYWDTQTSGTGVGPGTTRTTALLQGSLPTGFSSAIWGTGTNLYPYFKWQYSTTPVAVSGRAYSDAGASALAGATVTAISNGASLGSAITGANGYYYILKPSGSINTNGALAYLDGQATKAAAFGDTVAATGVTGLNIYGSSIHLVTGESSLSATRTAYTTTMGSYSDTDLSSFLSSSTFGTLTTAAGYGVYLDASSGYSLNTALGSAGLLSLTSGGTFGVSGTVGLSAAGALSVNSPLSWSDASTLTLATTSSGNITLGNTVSGTSGRLNISAGGTATSSSSLSVGTFSLTGGTWSQIASSLPSFSATDFRLTTSASFIRAKSGDGSAATPYTIADAYGLQGMASTALATKSFKLGNDIDASGTASWNSAAGFVPAGDGTTAFTGAFDGQGYAISGLTIARPTTDYVGLFGVIGAGGTVNNARLSGTVSGRSYVGMLAGRNQGVISGSYSTGTVTGSAAGSYVGNLVGENNGGTIGTSFATGSVSAGGSNLGGLAGANDGAGSIQNSYATGAVSGTGGTSDSIGGLVGLNSGTATVTNSYATGSATTSGSGTNIGGLIGQLTGGTASGSFWNTASSGLGVGVGSGTVAGVTGLDAAGMKTLSNFTAAGWSADDQGGTATTWRVYDGYTAPLLRGFLTSLTVTGGSGTKTYDGSASTTSVGTLTYAPGGYTTALVSGTARYVANSTNAGTYSGGSLTLGGLYSSQLGYDITFAPGTLTVNQAALTVTANNASKTYDGLAYSGGNGVSYSGFVNGETAAVLGGTLAYGGTAQGAVNAGTYTLTASGLSSANYAIAYAPGALTVNQTALTVTANNGTKTYDGLAYSGGNGVSYSGFVNGETAAVLGGTLAYGGTAQGAVNAGTYTLTASGLSSANYAITYAPGTLTVNQAALTVLTVTANNASKTYDGLAYSGGNGVSYSGFVNGETAAVLGGTLAYGGTAQGAVNAGTYTLTASGLNSANYAISYVPGTLTINQAALVVTANNASKTYDGLAYSGGNGVSYSGFVNGETAAVLGGTLAYGGTAQGAVNAGRYTLTASGLNSANYAISYAPGTLTINRAALTVMAGNATKTYDGLAYSGGNGVSYSGFVNGETAAVLGGTLAYGGTAQGAVNAGIYALTASGLSSANYAISYAPGTLTINRAALTVMAGNATKTYDGLAYSGGNGVSYSGFVNGETAAVLGGTLAYGGTAQGAVDPGRYTLTASGLSSANYAITYAPGALTVDSIVNGGGSTTPVAPASDAPTASTLIRITRAASEGDSPGGTAAGDGVTPAGGGGAFRSPSNAPSTPAQPVLVVAPNPIRVGSAP</sequence>
<protein>
    <recommendedName>
        <fullName evidence="5">Filamentous haemagglutinin FhaB/tRNA nuclease CdiA-like TPS domain-containing protein</fullName>
    </recommendedName>
</protein>
<dbReference type="Gene3D" id="2.160.20.110">
    <property type="match status" value="3"/>
</dbReference>
<keyword evidence="6" id="KW-0614">Plasmid</keyword>
<dbReference type="Pfam" id="PF05860">
    <property type="entry name" value="TPS"/>
    <property type="match status" value="1"/>
</dbReference>
<dbReference type="InterPro" id="IPR011493">
    <property type="entry name" value="GLUG"/>
</dbReference>
<dbReference type="InterPro" id="IPR012334">
    <property type="entry name" value="Pectin_lyas_fold"/>
</dbReference>
<dbReference type="InterPro" id="IPR037160">
    <property type="entry name" value="DNA_Pol_thumb_sf"/>
</dbReference>
<dbReference type="SMART" id="SM00912">
    <property type="entry name" value="Haemagg_act"/>
    <property type="match status" value="1"/>
</dbReference>
<feature type="compositionally biased region" description="Polar residues" evidence="4">
    <location>
        <begin position="2293"/>
        <end position="2302"/>
    </location>
</feature>
<dbReference type="Pfam" id="PF07581">
    <property type="entry name" value="Glug"/>
    <property type="match status" value="2"/>
</dbReference>
<evidence type="ECO:0000256" key="4">
    <source>
        <dbReference type="SAM" id="MobiDB-lite"/>
    </source>
</evidence>
<organism evidence="6 7">
    <name type="scientific">Azospirillum humicireducens</name>
    <dbReference type="NCBI Taxonomy" id="1226968"/>
    <lineage>
        <taxon>Bacteria</taxon>
        <taxon>Pseudomonadati</taxon>
        <taxon>Pseudomonadota</taxon>
        <taxon>Alphaproteobacteria</taxon>
        <taxon>Rhodospirillales</taxon>
        <taxon>Azospirillaceae</taxon>
        <taxon>Azospirillum</taxon>
    </lineage>
</organism>
<gene>
    <name evidence="6" type="ORF">A6A40_22360</name>
</gene>
<dbReference type="Gene3D" id="2.160.20.10">
    <property type="entry name" value="Single-stranded right-handed beta-helix, Pectin lyase-like"/>
    <property type="match status" value="1"/>
</dbReference>
<evidence type="ECO:0000256" key="2">
    <source>
        <dbReference type="ARBA" id="ARBA00022525"/>
    </source>
</evidence>
<feature type="region of interest" description="Disordered" evidence="4">
    <location>
        <begin position="2267"/>
        <end position="2305"/>
    </location>
</feature>
<dbReference type="InterPro" id="IPR008638">
    <property type="entry name" value="FhaB/CdiA-like_TPS"/>
</dbReference>
<dbReference type="InterPro" id="IPR050909">
    <property type="entry name" value="Bact_Autotransporter_VF"/>
</dbReference>
<dbReference type="GO" id="GO:0005576">
    <property type="term" value="C:extracellular region"/>
    <property type="evidence" value="ECO:0007669"/>
    <property type="project" value="UniProtKB-SubCell"/>
</dbReference>
<comment type="subcellular location">
    <subcellularLocation>
        <location evidence="1">Secreted</location>
    </subcellularLocation>
</comment>
<name>A0A2R4VTN3_9PROT</name>
<dbReference type="NCBIfam" id="TIGR01901">
    <property type="entry name" value="adhes_NPXG"/>
    <property type="match status" value="1"/>
</dbReference>
<proteinExistence type="predicted"/>
<dbReference type="InterPro" id="IPR024973">
    <property type="entry name" value="ESPR"/>
</dbReference>
<reference evidence="6 7" key="1">
    <citation type="submission" date="2018-04" db="EMBL/GenBank/DDBJ databases">
        <title>Complete genome sequence of the nitrogen-fixing bacterium Azospirillum humicireducens type strain SgZ-5.</title>
        <authorList>
            <person name="Yu Z."/>
        </authorList>
    </citation>
    <scope>NUCLEOTIDE SEQUENCE [LARGE SCALE GENOMIC DNA]</scope>
    <source>
        <strain evidence="6 7">SgZ-5</strain>
        <plasmid evidence="6 7">pYZ3</plasmid>
    </source>
</reference>
<keyword evidence="7" id="KW-1185">Reference proteome</keyword>
<evidence type="ECO:0000256" key="1">
    <source>
        <dbReference type="ARBA" id="ARBA00004613"/>
    </source>
</evidence>
<accession>A0A2R4VTN3</accession>
<evidence type="ECO:0000259" key="5">
    <source>
        <dbReference type="SMART" id="SM00912"/>
    </source>
</evidence>
<dbReference type="SUPFAM" id="SSF51126">
    <property type="entry name" value="Pectin lyase-like"/>
    <property type="match status" value="1"/>
</dbReference>